<accession>A0AAV2EX56</accession>
<reference evidence="2 3" key="1">
    <citation type="submission" date="2024-04" db="EMBL/GenBank/DDBJ databases">
        <authorList>
            <person name="Fracassetti M."/>
        </authorList>
    </citation>
    <scope>NUCLEOTIDE SEQUENCE [LARGE SCALE GENOMIC DNA]</scope>
</reference>
<protein>
    <submittedName>
        <fullName evidence="2">Uncharacterized protein</fullName>
    </submittedName>
</protein>
<dbReference type="EMBL" id="OZ034818">
    <property type="protein sequence ID" value="CAL1390242.1"/>
    <property type="molecule type" value="Genomic_DNA"/>
</dbReference>
<evidence type="ECO:0000256" key="1">
    <source>
        <dbReference type="SAM" id="MobiDB-lite"/>
    </source>
</evidence>
<sequence length="133" mass="14688">MTFLTRFLKSLTPGSKPGTESSLKSKLMRVSLTLSRLLVSLLIRSVPSPIYEVADPKASMEPEKRSRRSGLGPPPPFPPAVCEKEKARWGSSINAVPAEEAPSTATLLHSVRGMGLVRGRRRARTRYSFELIR</sequence>
<organism evidence="2 3">
    <name type="scientific">Linum trigynum</name>
    <dbReference type="NCBI Taxonomy" id="586398"/>
    <lineage>
        <taxon>Eukaryota</taxon>
        <taxon>Viridiplantae</taxon>
        <taxon>Streptophyta</taxon>
        <taxon>Embryophyta</taxon>
        <taxon>Tracheophyta</taxon>
        <taxon>Spermatophyta</taxon>
        <taxon>Magnoliopsida</taxon>
        <taxon>eudicotyledons</taxon>
        <taxon>Gunneridae</taxon>
        <taxon>Pentapetalae</taxon>
        <taxon>rosids</taxon>
        <taxon>fabids</taxon>
        <taxon>Malpighiales</taxon>
        <taxon>Linaceae</taxon>
        <taxon>Linum</taxon>
    </lineage>
</organism>
<keyword evidence="3" id="KW-1185">Reference proteome</keyword>
<feature type="compositionally biased region" description="Basic and acidic residues" evidence="1">
    <location>
        <begin position="54"/>
        <end position="64"/>
    </location>
</feature>
<dbReference type="Proteomes" id="UP001497516">
    <property type="component" value="Chromosome 5"/>
</dbReference>
<name>A0AAV2EX56_9ROSI</name>
<dbReference type="AlphaFoldDB" id="A0AAV2EX56"/>
<proteinExistence type="predicted"/>
<feature type="region of interest" description="Disordered" evidence="1">
    <location>
        <begin position="53"/>
        <end position="82"/>
    </location>
</feature>
<gene>
    <name evidence="2" type="ORF">LTRI10_LOCUS31042</name>
</gene>
<evidence type="ECO:0000313" key="3">
    <source>
        <dbReference type="Proteomes" id="UP001497516"/>
    </source>
</evidence>
<evidence type="ECO:0000313" key="2">
    <source>
        <dbReference type="EMBL" id="CAL1390242.1"/>
    </source>
</evidence>